<evidence type="ECO:0000313" key="1">
    <source>
        <dbReference type="EMBL" id="MBC6680886.1"/>
    </source>
</evidence>
<gene>
    <name evidence="1" type="ORF">H9L42_13750</name>
</gene>
<keyword evidence="2" id="KW-1185">Reference proteome</keyword>
<name>A0A923NMX5_9FIRM</name>
<dbReference type="AlphaFoldDB" id="A0A923NMX5"/>
<dbReference type="EMBL" id="JACRYT010000020">
    <property type="protein sequence ID" value="MBC6680886.1"/>
    <property type="molecule type" value="Genomic_DNA"/>
</dbReference>
<dbReference type="RefSeq" id="WP_187303983.1">
    <property type="nucleotide sequence ID" value="NZ_JACRYT010000020.1"/>
</dbReference>
<evidence type="ECO:0000313" key="2">
    <source>
        <dbReference type="Proteomes" id="UP000602647"/>
    </source>
</evidence>
<proteinExistence type="predicted"/>
<organism evidence="1 2">
    <name type="scientific">Zhenpiania hominis</name>
    <dbReference type="NCBI Taxonomy" id="2763644"/>
    <lineage>
        <taxon>Bacteria</taxon>
        <taxon>Bacillati</taxon>
        <taxon>Bacillota</taxon>
        <taxon>Clostridia</taxon>
        <taxon>Peptostreptococcales</taxon>
        <taxon>Anaerovoracaceae</taxon>
        <taxon>Zhenpiania</taxon>
    </lineage>
</organism>
<reference evidence="1" key="1">
    <citation type="submission" date="2020-08" db="EMBL/GenBank/DDBJ databases">
        <title>Genome public.</title>
        <authorList>
            <person name="Liu C."/>
            <person name="Sun Q."/>
        </authorList>
    </citation>
    <scope>NUCLEOTIDE SEQUENCE</scope>
    <source>
        <strain evidence="1">BX12</strain>
    </source>
</reference>
<sequence>MNLYFELLKYPVFTMEQVMIFYDNIESARSAIKRLIKKGMVEKIRNNLYTCISGETGAPVANRFQIASALSDSACISHHTAAEYYGMTDQVFYDVYVSSDSKFNSFEFDGYTYLYVPAKISEGVNTVEYSGGIKVTDKERTIVDSIKDMDKISGMEEVVANLEMVTNLKEERLLYYLSEYDNQFLYQKIGFLLADKKVQLGLSNTFFDECKNKIGKSKRYLSKDYKQGKFQKEWNLIIPYELDVMKNGEIKDYDGV</sequence>
<dbReference type="Proteomes" id="UP000602647">
    <property type="component" value="Unassembled WGS sequence"/>
</dbReference>
<evidence type="ECO:0008006" key="3">
    <source>
        <dbReference type="Google" id="ProtNLM"/>
    </source>
</evidence>
<accession>A0A923NMX5</accession>
<protein>
    <recommendedName>
        <fullName evidence="3">Transcriptional regulator</fullName>
    </recommendedName>
</protein>
<comment type="caution">
    <text evidence="1">The sequence shown here is derived from an EMBL/GenBank/DDBJ whole genome shotgun (WGS) entry which is preliminary data.</text>
</comment>